<dbReference type="EMBL" id="JAKWBI020000648">
    <property type="protein sequence ID" value="KAJ2893179.1"/>
    <property type="molecule type" value="Genomic_DNA"/>
</dbReference>
<feature type="transmembrane region" description="Helical" evidence="2">
    <location>
        <begin position="193"/>
        <end position="213"/>
    </location>
</feature>
<feature type="transmembrane region" description="Helical" evidence="2">
    <location>
        <begin position="77"/>
        <end position="97"/>
    </location>
</feature>
<evidence type="ECO:0000256" key="2">
    <source>
        <dbReference type="SAM" id="Phobius"/>
    </source>
</evidence>
<feature type="domain" description="DUF7703" evidence="3">
    <location>
        <begin position="10"/>
        <end position="250"/>
    </location>
</feature>
<accession>A0AAD5RHJ0</accession>
<dbReference type="AlphaFoldDB" id="A0AAD5RHJ0"/>
<dbReference type="PANTHER" id="PTHR37013:SF3">
    <property type="entry name" value="INTEGRAL MEMBRANE PROTEIN (AFU_ORTHOLOGUE AFUA_1G05950)"/>
    <property type="match status" value="1"/>
</dbReference>
<proteinExistence type="predicted"/>
<keyword evidence="2" id="KW-1133">Transmembrane helix</keyword>
<keyword evidence="2" id="KW-0812">Transmembrane</keyword>
<dbReference type="Pfam" id="PF24802">
    <property type="entry name" value="DUF7703"/>
    <property type="match status" value="1"/>
</dbReference>
<feature type="compositionally biased region" description="Polar residues" evidence="1">
    <location>
        <begin position="289"/>
        <end position="309"/>
    </location>
</feature>
<dbReference type="PANTHER" id="PTHR37013">
    <property type="entry name" value="INTEGRAL MEMBRANE PROTEIN (AFU_ORTHOLOGUE AFUA_1G05950)-RELATED"/>
    <property type="match status" value="1"/>
</dbReference>
<sequence>MAAIEVTADVAIALAMAAFMAVAIYNVLELTVILFSLFKRRSGLYFWSFFLSTWGIFFHTLGFLTSVFGIIESAIGWMTIAVFGWIPMVTGQSLVLYSRLHLVEENPLVLRMVLGMIITNVFVCHIPIIIIAYSGALAADSAPYDAAYVVYEKVQVTLFFMQEVIISGLYVWNVHKSKHVLGFLHGAEFGKTLRHLTVVNVVVILLDVTVLVLEYKGLYNMQNVIKGAVYSVKLKLEFTVLNNLVNLIKGGTTTPSGNTGAVHSQSHRYAAGSADRGEDISLGEAGKSRISTHQRAGSGNGNKGYQRTSEAAADDKAAINKSNESIDAVVIEVEVLPSCSSQDGFARRAF</sequence>
<feature type="region of interest" description="Disordered" evidence="1">
    <location>
        <begin position="285"/>
        <end position="316"/>
    </location>
</feature>
<evidence type="ECO:0000256" key="1">
    <source>
        <dbReference type="SAM" id="MobiDB-lite"/>
    </source>
</evidence>
<keyword evidence="5" id="KW-1185">Reference proteome</keyword>
<gene>
    <name evidence="4" type="ORF">MKZ38_008939</name>
</gene>
<keyword evidence="2" id="KW-0472">Membrane</keyword>
<feature type="transmembrane region" description="Helical" evidence="2">
    <location>
        <begin position="109"/>
        <end position="134"/>
    </location>
</feature>
<protein>
    <recommendedName>
        <fullName evidence="3">DUF7703 domain-containing protein</fullName>
    </recommendedName>
</protein>
<feature type="transmembrane region" description="Helical" evidence="2">
    <location>
        <begin position="154"/>
        <end position="172"/>
    </location>
</feature>
<name>A0AAD5RHJ0_9PEZI</name>
<evidence type="ECO:0000313" key="4">
    <source>
        <dbReference type="EMBL" id="KAJ2893179.1"/>
    </source>
</evidence>
<evidence type="ECO:0000259" key="3">
    <source>
        <dbReference type="Pfam" id="PF24802"/>
    </source>
</evidence>
<comment type="caution">
    <text evidence="4">The sequence shown here is derived from an EMBL/GenBank/DDBJ whole genome shotgun (WGS) entry which is preliminary data.</text>
</comment>
<dbReference type="Proteomes" id="UP001201980">
    <property type="component" value="Unassembled WGS sequence"/>
</dbReference>
<evidence type="ECO:0000313" key="5">
    <source>
        <dbReference type="Proteomes" id="UP001201980"/>
    </source>
</evidence>
<reference evidence="4" key="1">
    <citation type="submission" date="2022-07" db="EMBL/GenBank/DDBJ databases">
        <title>Draft genome sequence of Zalerion maritima ATCC 34329, a (micro)plastics degrading marine fungus.</title>
        <authorList>
            <person name="Paco A."/>
            <person name="Goncalves M.F.M."/>
            <person name="Rocha-Santos T.A.P."/>
            <person name="Alves A."/>
        </authorList>
    </citation>
    <scope>NUCLEOTIDE SEQUENCE</scope>
    <source>
        <strain evidence="4">ATCC 34329</strain>
    </source>
</reference>
<dbReference type="InterPro" id="IPR056120">
    <property type="entry name" value="DUF7703"/>
</dbReference>
<feature type="transmembrane region" description="Helical" evidence="2">
    <location>
        <begin position="44"/>
        <end position="71"/>
    </location>
</feature>
<feature type="transmembrane region" description="Helical" evidence="2">
    <location>
        <begin position="12"/>
        <end position="37"/>
    </location>
</feature>
<organism evidence="4 5">
    <name type="scientific">Zalerion maritima</name>
    <dbReference type="NCBI Taxonomy" id="339359"/>
    <lineage>
        <taxon>Eukaryota</taxon>
        <taxon>Fungi</taxon>
        <taxon>Dikarya</taxon>
        <taxon>Ascomycota</taxon>
        <taxon>Pezizomycotina</taxon>
        <taxon>Sordariomycetes</taxon>
        <taxon>Lulworthiomycetidae</taxon>
        <taxon>Lulworthiales</taxon>
        <taxon>Lulworthiaceae</taxon>
        <taxon>Zalerion</taxon>
    </lineage>
</organism>